<name>S9TY01_9TRYP</name>
<dbReference type="Pfam" id="PF18542">
    <property type="entry name" value="TFIIB_C_1"/>
    <property type="match status" value="1"/>
</dbReference>
<dbReference type="Pfam" id="PF22109">
    <property type="entry name" value="Zn_ribbon_tTFIIB"/>
    <property type="match status" value="1"/>
</dbReference>
<dbReference type="InterPro" id="IPR041189">
    <property type="entry name" value="TFIIB_C_1"/>
</dbReference>
<dbReference type="Gene3D" id="1.10.472.10">
    <property type="entry name" value="Cyclin-like"/>
    <property type="match status" value="1"/>
</dbReference>
<comment type="caution">
    <text evidence="12">The sequence shown here is derived from an EMBL/GenBank/DDBJ whole genome shotgun (WGS) entry which is preliminary data.</text>
</comment>
<dbReference type="GO" id="GO:0000995">
    <property type="term" value="F:RNA polymerase III general transcription initiation factor activity"/>
    <property type="evidence" value="ECO:0007669"/>
    <property type="project" value="TreeGrafter"/>
</dbReference>
<dbReference type="AlphaFoldDB" id="S9TY01"/>
<evidence type="ECO:0000256" key="7">
    <source>
        <dbReference type="ARBA" id="ARBA00023163"/>
    </source>
</evidence>
<keyword evidence="3" id="KW-0479">Metal-binding</keyword>
<dbReference type="Gene3D" id="1.10.472.110">
    <property type="match status" value="1"/>
</dbReference>
<evidence type="ECO:0000256" key="1">
    <source>
        <dbReference type="ARBA" id="ARBA00004123"/>
    </source>
</evidence>
<keyword evidence="5" id="KW-0862">Zinc</keyword>
<dbReference type="PROSITE" id="PS51134">
    <property type="entry name" value="ZF_TFIIB"/>
    <property type="match status" value="1"/>
</dbReference>
<dbReference type="GO" id="GO:0097550">
    <property type="term" value="C:transcription preinitiation complex"/>
    <property type="evidence" value="ECO:0007669"/>
    <property type="project" value="TreeGrafter"/>
</dbReference>
<dbReference type="GO" id="GO:0005634">
    <property type="term" value="C:nucleus"/>
    <property type="evidence" value="ECO:0007669"/>
    <property type="project" value="UniProtKB-SubCell"/>
</dbReference>
<gene>
    <name evidence="12" type="ORF">STCU_07729</name>
</gene>
<dbReference type="Proteomes" id="UP000015354">
    <property type="component" value="Unassembled WGS sequence"/>
</dbReference>
<evidence type="ECO:0000256" key="8">
    <source>
        <dbReference type="ARBA" id="ARBA00023242"/>
    </source>
</evidence>
<comment type="similarity">
    <text evidence="2">Belongs to the TFIIB family.</text>
</comment>
<dbReference type="GO" id="GO:0070897">
    <property type="term" value="P:transcription preinitiation complex assembly"/>
    <property type="evidence" value="ECO:0007669"/>
    <property type="project" value="InterPro"/>
</dbReference>
<keyword evidence="8" id="KW-0539">Nucleus</keyword>
<accession>S9TY01</accession>
<dbReference type="CDD" id="cd00043">
    <property type="entry name" value="CYCLIN_SF"/>
    <property type="match status" value="1"/>
</dbReference>
<keyword evidence="6" id="KW-0805">Transcription regulation</keyword>
<organism evidence="12 13">
    <name type="scientific">Strigomonas culicis</name>
    <dbReference type="NCBI Taxonomy" id="28005"/>
    <lineage>
        <taxon>Eukaryota</taxon>
        <taxon>Discoba</taxon>
        <taxon>Euglenozoa</taxon>
        <taxon>Kinetoplastea</taxon>
        <taxon>Metakinetoplastina</taxon>
        <taxon>Trypanosomatida</taxon>
        <taxon>Trypanosomatidae</taxon>
        <taxon>Strigomonadinae</taxon>
        <taxon>Strigomonas</taxon>
    </lineage>
</organism>
<keyword evidence="4 9" id="KW-0863">Zinc-finger</keyword>
<dbReference type="GO" id="GO:0000126">
    <property type="term" value="C:transcription factor TFIIIB complex"/>
    <property type="evidence" value="ECO:0007669"/>
    <property type="project" value="TreeGrafter"/>
</dbReference>
<feature type="domain" description="TFIIB-type" evidence="11">
    <location>
        <begin position="9"/>
        <end position="41"/>
    </location>
</feature>
<evidence type="ECO:0000256" key="3">
    <source>
        <dbReference type="ARBA" id="ARBA00022723"/>
    </source>
</evidence>
<dbReference type="EMBL" id="ATMH01007729">
    <property type="protein sequence ID" value="EPY23397.1"/>
    <property type="molecule type" value="Genomic_DNA"/>
</dbReference>
<sequence length="363" mass="39553">MSNSVNDFVGRNCPLCGAVDSLDTDEARGEVACTECACVVAMGLAESEQNRFVGDATFEDVDRKNATFESDGGQGAVAGSAAVTRSKAVALAAGARREERAPQASGGSSKYAKTNLHPKMRDIMDVLCESIKSGDVVRYKAYELARHFVGQRRERGHRVDQLEETAAACFQLAAEMHRRPVPLAELRQMAPSLKDVESRRKEVVREVGLGEVDRQLRQDFAPNLIRFYIRMLHAQMAKYEAACIALAEAVKGAASTSDSRELATLSEVDRCVAAVLLARTSTQVTWEGKPRYDPSQEPPLATAYDSFAASANLNATHVRRVMATVTGQLRLITPLFEKAMARAAKGGAAEEAVEKTLKREREQ</sequence>
<proteinExistence type="inferred from homology"/>
<evidence type="ECO:0000256" key="5">
    <source>
        <dbReference type="ARBA" id="ARBA00022833"/>
    </source>
</evidence>
<dbReference type="InterPro" id="IPR013137">
    <property type="entry name" value="Znf_TFIIB"/>
</dbReference>
<dbReference type="GO" id="GO:0008270">
    <property type="term" value="F:zinc ion binding"/>
    <property type="evidence" value="ECO:0007669"/>
    <property type="project" value="UniProtKB-KW"/>
</dbReference>
<dbReference type="OrthoDB" id="272904at2759"/>
<dbReference type="PANTHER" id="PTHR11618:SF4">
    <property type="entry name" value="TRANSCRIPTION FACTOR IIIB 90 KDA SUBUNIT"/>
    <property type="match status" value="1"/>
</dbReference>
<evidence type="ECO:0000256" key="9">
    <source>
        <dbReference type="PROSITE-ProRule" id="PRU00469"/>
    </source>
</evidence>
<evidence type="ECO:0000313" key="13">
    <source>
        <dbReference type="Proteomes" id="UP000015354"/>
    </source>
</evidence>
<evidence type="ECO:0000256" key="10">
    <source>
        <dbReference type="SAM" id="MobiDB-lite"/>
    </source>
</evidence>
<comment type="subcellular location">
    <subcellularLocation>
        <location evidence="1">Nucleus</location>
    </subcellularLocation>
</comment>
<keyword evidence="7" id="KW-0804">Transcription</keyword>
<reference evidence="12 13" key="1">
    <citation type="journal article" date="2013" name="PLoS ONE">
        <title>Predicting the Proteins of Angomonas deanei, Strigomonas culicis and Their Respective Endosymbionts Reveals New Aspects of the Trypanosomatidae Family.</title>
        <authorList>
            <person name="Motta M.C."/>
            <person name="Martins A.C."/>
            <person name="de Souza S.S."/>
            <person name="Catta-Preta C.M."/>
            <person name="Silva R."/>
            <person name="Klein C.C."/>
            <person name="de Almeida L.G."/>
            <person name="de Lima Cunha O."/>
            <person name="Ciapina L.P."/>
            <person name="Brocchi M."/>
            <person name="Colabardini A.C."/>
            <person name="de Araujo Lima B."/>
            <person name="Machado C.R."/>
            <person name="de Almeida Soares C.M."/>
            <person name="Probst C.M."/>
            <person name="de Menezes C.B."/>
            <person name="Thompson C.E."/>
            <person name="Bartholomeu D.C."/>
            <person name="Gradia D.F."/>
            <person name="Pavoni D.P."/>
            <person name="Grisard E.C."/>
            <person name="Fantinatti-Garboggini F."/>
            <person name="Marchini F.K."/>
            <person name="Rodrigues-Luiz G.F."/>
            <person name="Wagner G."/>
            <person name="Goldman G.H."/>
            <person name="Fietto J.L."/>
            <person name="Elias M.C."/>
            <person name="Goldman M.H."/>
            <person name="Sagot M.F."/>
            <person name="Pereira M."/>
            <person name="Stoco P.H."/>
            <person name="de Mendonca-Neto R.P."/>
            <person name="Teixeira S.M."/>
            <person name="Maciel T.E."/>
            <person name="de Oliveira Mendes T.A."/>
            <person name="Urmenyi T.P."/>
            <person name="de Souza W."/>
            <person name="Schenkman S."/>
            <person name="de Vasconcelos A.T."/>
        </authorList>
    </citation>
    <scope>NUCLEOTIDE SEQUENCE [LARGE SCALE GENOMIC DNA]</scope>
</reference>
<evidence type="ECO:0000313" key="12">
    <source>
        <dbReference type="EMBL" id="EPY23397.1"/>
    </source>
</evidence>
<feature type="region of interest" description="Disordered" evidence="10">
    <location>
        <begin position="93"/>
        <end position="113"/>
    </location>
</feature>
<evidence type="ECO:0000259" key="11">
    <source>
        <dbReference type="PROSITE" id="PS51134"/>
    </source>
</evidence>
<dbReference type="InterPro" id="IPR054332">
    <property type="entry name" value="TFIIB_C_2"/>
</dbReference>
<dbReference type="PANTHER" id="PTHR11618">
    <property type="entry name" value="TRANSCRIPTION INITIATION FACTOR IIB-RELATED"/>
    <property type="match status" value="1"/>
</dbReference>
<dbReference type="Pfam" id="PF22108">
    <property type="entry name" value="TFIIB_C_2"/>
    <property type="match status" value="1"/>
</dbReference>
<evidence type="ECO:0000256" key="2">
    <source>
        <dbReference type="ARBA" id="ARBA00010857"/>
    </source>
</evidence>
<dbReference type="GO" id="GO:0001006">
    <property type="term" value="F:RNA polymerase III type 3 promoter sequence-specific DNA binding"/>
    <property type="evidence" value="ECO:0007669"/>
    <property type="project" value="TreeGrafter"/>
</dbReference>
<evidence type="ECO:0000256" key="6">
    <source>
        <dbReference type="ARBA" id="ARBA00023015"/>
    </source>
</evidence>
<evidence type="ECO:0000256" key="4">
    <source>
        <dbReference type="ARBA" id="ARBA00022771"/>
    </source>
</evidence>
<protein>
    <submittedName>
        <fullName evidence="12">Transcription factor IIB</fullName>
    </submittedName>
</protein>
<dbReference type="InterPro" id="IPR000812">
    <property type="entry name" value="TFIIB"/>
</dbReference>
<keyword evidence="13" id="KW-1185">Reference proteome</keyword>